<evidence type="ECO:0000313" key="3">
    <source>
        <dbReference type="EMBL" id="MFC5462711.1"/>
    </source>
</evidence>
<proteinExistence type="predicted"/>
<accession>A0ABW0LCY6</accession>
<evidence type="ECO:0000256" key="1">
    <source>
        <dbReference type="SAM" id="SignalP"/>
    </source>
</evidence>
<feature type="chain" id="PRO_5045142167" evidence="1">
    <location>
        <begin position="25"/>
        <end position="193"/>
    </location>
</feature>
<name>A0ABW0LCY6_9BURK</name>
<reference evidence="4" key="1">
    <citation type="journal article" date="2019" name="Int. J. Syst. Evol. Microbiol.">
        <title>The Global Catalogue of Microorganisms (GCM) 10K type strain sequencing project: providing services to taxonomists for standard genome sequencing and annotation.</title>
        <authorList>
            <consortium name="The Broad Institute Genomics Platform"/>
            <consortium name="The Broad Institute Genome Sequencing Center for Infectious Disease"/>
            <person name="Wu L."/>
            <person name="Ma J."/>
        </authorList>
    </citation>
    <scope>NUCLEOTIDE SEQUENCE [LARGE SCALE GENOMIC DNA]</scope>
    <source>
        <strain evidence="4">KACC 12649</strain>
    </source>
</reference>
<protein>
    <submittedName>
        <fullName evidence="3">PEP-CTERM sorting domain-containing protein</fullName>
    </submittedName>
</protein>
<feature type="domain" description="Ice-binding protein C-terminal" evidence="2">
    <location>
        <begin position="166"/>
        <end position="190"/>
    </location>
</feature>
<feature type="signal peptide" evidence="1">
    <location>
        <begin position="1"/>
        <end position="24"/>
    </location>
</feature>
<keyword evidence="1" id="KW-0732">Signal</keyword>
<dbReference type="Proteomes" id="UP001596050">
    <property type="component" value="Unassembled WGS sequence"/>
</dbReference>
<sequence length="193" mass="19634">MKTKNILCLLVLAASATGAATAHAVPLSLQDAVITASYNGAADGMLGLDHLFAQEPGSNTTRLDPTDTGVEFLTSDFLFGVDFSRSGALTVFANGAVTPGAYSMRFDFGNTLAGRIGAFRFVGTNGASGVPGLSIVDAHTIALDLGAVAWSEFGSFTAQLDAPNEVPEPASAALALAGLAAMAFAARSRKPHA</sequence>
<evidence type="ECO:0000259" key="2">
    <source>
        <dbReference type="Pfam" id="PF07589"/>
    </source>
</evidence>
<dbReference type="InterPro" id="IPR013424">
    <property type="entry name" value="Ice-binding_C"/>
</dbReference>
<dbReference type="EMBL" id="JBHSMU010000018">
    <property type="protein sequence ID" value="MFC5462711.1"/>
    <property type="molecule type" value="Genomic_DNA"/>
</dbReference>
<keyword evidence="4" id="KW-1185">Reference proteome</keyword>
<dbReference type="RefSeq" id="WP_379786201.1">
    <property type="nucleotide sequence ID" value="NZ_JBHSMU010000018.1"/>
</dbReference>
<evidence type="ECO:0000313" key="4">
    <source>
        <dbReference type="Proteomes" id="UP001596050"/>
    </source>
</evidence>
<comment type="caution">
    <text evidence="3">The sequence shown here is derived from an EMBL/GenBank/DDBJ whole genome shotgun (WGS) entry which is preliminary data.</text>
</comment>
<gene>
    <name evidence="3" type="ORF">ACFPN5_23130</name>
</gene>
<dbReference type="Pfam" id="PF07589">
    <property type="entry name" value="PEP-CTERM"/>
    <property type="match status" value="1"/>
</dbReference>
<organism evidence="3 4">
    <name type="scientific">Massilia niabensis</name>
    <dbReference type="NCBI Taxonomy" id="544910"/>
    <lineage>
        <taxon>Bacteria</taxon>
        <taxon>Pseudomonadati</taxon>
        <taxon>Pseudomonadota</taxon>
        <taxon>Betaproteobacteria</taxon>
        <taxon>Burkholderiales</taxon>
        <taxon>Oxalobacteraceae</taxon>
        <taxon>Telluria group</taxon>
        <taxon>Massilia</taxon>
    </lineage>
</organism>